<gene>
    <name evidence="12" type="ORF">ASN18_3317</name>
</gene>
<evidence type="ECO:0000313" key="13">
    <source>
        <dbReference type="Proteomes" id="UP000060487"/>
    </source>
</evidence>
<feature type="domain" description="HAMP" evidence="11">
    <location>
        <begin position="194"/>
        <end position="246"/>
    </location>
</feature>
<dbReference type="InterPro" id="IPR036890">
    <property type="entry name" value="HATPase_C_sf"/>
</dbReference>
<dbReference type="Gene3D" id="6.10.340.10">
    <property type="match status" value="1"/>
</dbReference>
<dbReference type="CDD" id="cd00075">
    <property type="entry name" value="HATPase"/>
    <property type="match status" value="1"/>
</dbReference>
<evidence type="ECO:0000256" key="5">
    <source>
        <dbReference type="ARBA" id="ARBA00022679"/>
    </source>
</evidence>
<keyword evidence="7" id="KW-0472">Membrane</keyword>
<dbReference type="SMART" id="SM00304">
    <property type="entry name" value="HAMP"/>
    <property type="match status" value="1"/>
</dbReference>
<dbReference type="SMART" id="SM00091">
    <property type="entry name" value="PAS"/>
    <property type="match status" value="2"/>
</dbReference>
<dbReference type="Pfam" id="PF08447">
    <property type="entry name" value="PAS_3"/>
    <property type="match status" value="1"/>
</dbReference>
<dbReference type="PANTHER" id="PTHR43304:SF1">
    <property type="entry name" value="PAC DOMAIN-CONTAINING PROTEIN"/>
    <property type="match status" value="1"/>
</dbReference>
<dbReference type="NCBIfam" id="TIGR00229">
    <property type="entry name" value="sensory_box"/>
    <property type="match status" value="2"/>
</dbReference>
<dbReference type="InterPro" id="IPR005467">
    <property type="entry name" value="His_kinase_dom"/>
</dbReference>
<dbReference type="SUPFAM" id="SSF158472">
    <property type="entry name" value="HAMP domain-like"/>
    <property type="match status" value="1"/>
</dbReference>
<dbReference type="InterPro" id="IPR003594">
    <property type="entry name" value="HATPase_dom"/>
</dbReference>
<accession>A0ABR5SB17</accession>
<reference evidence="12 13" key="1">
    <citation type="submission" date="2015-11" db="EMBL/GenBank/DDBJ databases">
        <authorList>
            <person name="Lin W."/>
        </authorList>
    </citation>
    <scope>NUCLEOTIDE SEQUENCE [LARGE SCALE GENOMIC DNA]</scope>
    <source>
        <strain evidence="12 13">HCH-1</strain>
    </source>
</reference>
<evidence type="ECO:0000259" key="9">
    <source>
        <dbReference type="PROSITE" id="PS50112"/>
    </source>
</evidence>
<dbReference type="Gene3D" id="3.30.450.20">
    <property type="entry name" value="PAS domain"/>
    <property type="match status" value="2"/>
</dbReference>
<keyword evidence="4" id="KW-0597">Phosphoprotein</keyword>
<feature type="domain" description="PAC" evidence="10">
    <location>
        <begin position="467"/>
        <end position="518"/>
    </location>
</feature>
<feature type="transmembrane region" description="Helical" evidence="7">
    <location>
        <begin position="170"/>
        <end position="190"/>
    </location>
</feature>
<dbReference type="SUPFAM" id="SSF55785">
    <property type="entry name" value="PYP-like sensor domain (PAS domain)"/>
    <property type="match status" value="2"/>
</dbReference>
<feature type="transmembrane region" description="Helical" evidence="7">
    <location>
        <begin position="6"/>
        <end position="29"/>
    </location>
</feature>
<dbReference type="PROSITE" id="PS50109">
    <property type="entry name" value="HIS_KIN"/>
    <property type="match status" value="1"/>
</dbReference>
<dbReference type="PRINTS" id="PR00344">
    <property type="entry name" value="BCTRLSENSOR"/>
</dbReference>
<comment type="caution">
    <text evidence="12">The sequence shown here is derived from an EMBL/GenBank/DDBJ whole genome shotgun (WGS) entry which is preliminary data.</text>
</comment>
<dbReference type="SMART" id="SM00086">
    <property type="entry name" value="PAC"/>
    <property type="match status" value="2"/>
</dbReference>
<dbReference type="InterPro" id="IPR000014">
    <property type="entry name" value="PAS"/>
</dbReference>
<evidence type="ECO:0000256" key="4">
    <source>
        <dbReference type="ARBA" id="ARBA00022553"/>
    </source>
</evidence>
<evidence type="ECO:0000256" key="1">
    <source>
        <dbReference type="ARBA" id="ARBA00000085"/>
    </source>
</evidence>
<evidence type="ECO:0000256" key="2">
    <source>
        <dbReference type="ARBA" id="ARBA00004370"/>
    </source>
</evidence>
<evidence type="ECO:0000259" key="10">
    <source>
        <dbReference type="PROSITE" id="PS50113"/>
    </source>
</evidence>
<dbReference type="GO" id="GO:0004673">
    <property type="term" value="F:protein histidine kinase activity"/>
    <property type="evidence" value="ECO:0007669"/>
    <property type="project" value="UniProtKB-EC"/>
</dbReference>
<dbReference type="InterPro" id="IPR013655">
    <property type="entry name" value="PAS_fold_3"/>
</dbReference>
<dbReference type="InterPro" id="IPR035965">
    <property type="entry name" value="PAS-like_dom_sf"/>
</dbReference>
<dbReference type="EMBL" id="LNQR01000139">
    <property type="protein sequence ID" value="KWT74904.1"/>
    <property type="molecule type" value="Genomic_DNA"/>
</dbReference>
<dbReference type="Proteomes" id="UP000060487">
    <property type="component" value="Unassembled WGS sequence"/>
</dbReference>
<dbReference type="InterPro" id="IPR000700">
    <property type="entry name" value="PAS-assoc_C"/>
</dbReference>
<evidence type="ECO:0000256" key="7">
    <source>
        <dbReference type="SAM" id="Phobius"/>
    </source>
</evidence>
<dbReference type="InterPro" id="IPR003661">
    <property type="entry name" value="HisK_dim/P_dom"/>
</dbReference>
<name>A0ABR5SB17_9BACT</name>
<organism evidence="12 13">
    <name type="scientific">Candidatus Magnetominusculus xianensis</name>
    <dbReference type="NCBI Taxonomy" id="1748249"/>
    <lineage>
        <taxon>Bacteria</taxon>
        <taxon>Pseudomonadati</taxon>
        <taxon>Nitrospirota</taxon>
        <taxon>Nitrospiria</taxon>
        <taxon>Nitrospirales</taxon>
        <taxon>Nitrospiraceae</taxon>
        <taxon>Candidatus Magnetominusculus</taxon>
    </lineage>
</organism>
<dbReference type="RefSeq" id="WP_085053909.1">
    <property type="nucleotide sequence ID" value="NZ_LNQR01000139.1"/>
</dbReference>
<feature type="domain" description="Histidine kinase" evidence="8">
    <location>
        <begin position="556"/>
        <end position="773"/>
    </location>
</feature>
<evidence type="ECO:0000259" key="8">
    <source>
        <dbReference type="PROSITE" id="PS50109"/>
    </source>
</evidence>
<evidence type="ECO:0000313" key="12">
    <source>
        <dbReference type="EMBL" id="KWT74904.1"/>
    </source>
</evidence>
<dbReference type="PROSITE" id="PS50113">
    <property type="entry name" value="PAC"/>
    <property type="match status" value="2"/>
</dbReference>
<feature type="domain" description="PAC" evidence="10">
    <location>
        <begin position="341"/>
        <end position="393"/>
    </location>
</feature>
<protein>
    <recommendedName>
        <fullName evidence="3">histidine kinase</fullName>
        <ecNumber evidence="3">2.7.13.3</ecNumber>
    </recommendedName>
</protein>
<dbReference type="CDD" id="cd06225">
    <property type="entry name" value="HAMP"/>
    <property type="match status" value="1"/>
</dbReference>
<comment type="catalytic activity">
    <reaction evidence="1">
        <text>ATP + protein L-histidine = ADP + protein N-phospho-L-histidine.</text>
        <dbReference type="EC" id="2.7.13.3"/>
    </reaction>
</comment>
<dbReference type="SMART" id="SM00387">
    <property type="entry name" value="HATPase_c"/>
    <property type="match status" value="1"/>
</dbReference>
<dbReference type="SUPFAM" id="SSF55874">
    <property type="entry name" value="ATPase domain of HSP90 chaperone/DNA topoisomerase II/histidine kinase"/>
    <property type="match status" value="1"/>
</dbReference>
<dbReference type="PROSITE" id="PS50885">
    <property type="entry name" value="HAMP"/>
    <property type="match status" value="1"/>
</dbReference>
<dbReference type="InterPro" id="IPR003660">
    <property type="entry name" value="HAMP_dom"/>
</dbReference>
<feature type="domain" description="PAS" evidence="9">
    <location>
        <begin position="394"/>
        <end position="448"/>
    </location>
</feature>
<dbReference type="Pfam" id="PF08448">
    <property type="entry name" value="PAS_4"/>
    <property type="match status" value="1"/>
</dbReference>
<dbReference type="InterPro" id="IPR052162">
    <property type="entry name" value="Sensor_kinase/Photoreceptor"/>
</dbReference>
<dbReference type="PANTHER" id="PTHR43304">
    <property type="entry name" value="PHYTOCHROME-LIKE PROTEIN CPH1"/>
    <property type="match status" value="1"/>
</dbReference>
<dbReference type="Gene3D" id="1.10.287.130">
    <property type="match status" value="1"/>
</dbReference>
<comment type="subcellular location">
    <subcellularLocation>
        <location evidence="2">Membrane</location>
    </subcellularLocation>
</comment>
<dbReference type="InterPro" id="IPR001610">
    <property type="entry name" value="PAC"/>
</dbReference>
<keyword evidence="7" id="KW-1133">Transmembrane helix</keyword>
<sequence length="773" mass="88264">MKIKTKISVIVLMPFVALAAVIATILFYSSYEKKFERQRTAAIELVKNTFDTVIITNDILINGRKRGIHQLESINSSISQLFSELNLNGQSQRDMVKGIAADHKEITHLCIVYYNIFLEQKDAALQSTEYINRRNIVSDQLLLQAYSIVIRTLYLRDIVEQKEKELTNRMSTFIISMIGLLVITVGFVSIKLGRDIIDGLTKLQKGIETISAGNLNYIVPNEIPDEIGILAAHFNKMSVKLRETYMELKNEIDKRRMSEMDLRDSNTKLNMALEAAHMGDWELDLIDGSSTHRSLKHDQIFGYKKPLPHWNFSLFLEHVHPDDRTRVEKSYYEAAKNNQDWNFECRIIRADNEESWIWAGAKSIMDASGSPVQMIGLVQDITERKTLETKLDNIRLQLQSIIDSTSAVVFLKDIQGRYIFINSRYEMLFHLTKEGIVGKTDYDIFPKEFADSFRANDMEVEKKNESLHFEEIVMHDDVLHTYISVKFPMLDTKGNIYGVCGIATDITDRKRMEEELKILNKNLESMVVEETQKRRQNEQMLIQQSKMAAMGEMLGLIAHQWRQPLNAIALTVQDMKDAYAYGELNEEYIERTVDMTIVQTSFMSKTINDFRDFFKPSKEKSKFDVKTAIEELLSMFGTLFKKSDLEISLRADQGAGLITLGYPNEFKQVILNILNNASDAVVLKRQSDTSLQGLIEIAIGTEKDKVIVSIRDNGGGIPENLMERIFENYYTTKDKGSGIGLYMSKTIIETNMGGSLTARNVDAGAEFLITLAL</sequence>
<dbReference type="InterPro" id="IPR036097">
    <property type="entry name" value="HisK_dim/P_sf"/>
</dbReference>
<dbReference type="EC" id="2.7.13.3" evidence="3"/>
<dbReference type="InterPro" id="IPR004358">
    <property type="entry name" value="Sig_transdc_His_kin-like_C"/>
</dbReference>
<proteinExistence type="predicted"/>
<evidence type="ECO:0000256" key="3">
    <source>
        <dbReference type="ARBA" id="ARBA00012438"/>
    </source>
</evidence>
<dbReference type="PROSITE" id="PS50112">
    <property type="entry name" value="PAS"/>
    <property type="match status" value="1"/>
</dbReference>
<dbReference type="Pfam" id="PF02518">
    <property type="entry name" value="HATPase_c"/>
    <property type="match status" value="1"/>
</dbReference>
<keyword evidence="7" id="KW-0812">Transmembrane</keyword>
<dbReference type="CDD" id="cd00130">
    <property type="entry name" value="PAS"/>
    <property type="match status" value="2"/>
</dbReference>
<dbReference type="CDD" id="cd00082">
    <property type="entry name" value="HisKA"/>
    <property type="match status" value="1"/>
</dbReference>
<evidence type="ECO:0000256" key="6">
    <source>
        <dbReference type="ARBA" id="ARBA00022777"/>
    </source>
</evidence>
<dbReference type="SUPFAM" id="SSF47384">
    <property type="entry name" value="Homodimeric domain of signal transducing histidine kinase"/>
    <property type="match status" value="1"/>
</dbReference>
<dbReference type="InterPro" id="IPR013656">
    <property type="entry name" value="PAS_4"/>
</dbReference>
<dbReference type="Gene3D" id="2.10.70.100">
    <property type="match status" value="1"/>
</dbReference>
<dbReference type="Pfam" id="PF00672">
    <property type="entry name" value="HAMP"/>
    <property type="match status" value="1"/>
</dbReference>
<dbReference type="Gene3D" id="3.30.565.10">
    <property type="entry name" value="Histidine kinase-like ATPase, C-terminal domain"/>
    <property type="match status" value="1"/>
</dbReference>
<keyword evidence="13" id="KW-1185">Reference proteome</keyword>
<evidence type="ECO:0000259" key="11">
    <source>
        <dbReference type="PROSITE" id="PS50885"/>
    </source>
</evidence>
<keyword evidence="6 12" id="KW-0418">Kinase</keyword>
<keyword evidence="5 12" id="KW-0808">Transferase</keyword>